<name>A0A0P6X719_9CHLR</name>
<evidence type="ECO:0000256" key="1">
    <source>
        <dbReference type="SAM" id="Phobius"/>
    </source>
</evidence>
<dbReference type="EMBL" id="LGCL01000026">
    <property type="protein sequence ID" value="KPL76109.1"/>
    <property type="molecule type" value="Genomic_DNA"/>
</dbReference>
<reference evidence="2 3" key="1">
    <citation type="submission" date="2015-07" db="EMBL/GenBank/DDBJ databases">
        <title>Genome sequence of Ornatilinea apprima DSM 23815.</title>
        <authorList>
            <person name="Hemp J."/>
            <person name="Ward L.M."/>
            <person name="Pace L.A."/>
            <person name="Fischer W.W."/>
        </authorList>
    </citation>
    <scope>NUCLEOTIDE SEQUENCE [LARGE SCALE GENOMIC DNA]</scope>
    <source>
        <strain evidence="2 3">P3M-1</strain>
    </source>
</reference>
<keyword evidence="1" id="KW-0812">Transmembrane</keyword>
<organism evidence="2 3">
    <name type="scientific">Ornatilinea apprima</name>
    <dbReference type="NCBI Taxonomy" id="1134406"/>
    <lineage>
        <taxon>Bacteria</taxon>
        <taxon>Bacillati</taxon>
        <taxon>Chloroflexota</taxon>
        <taxon>Anaerolineae</taxon>
        <taxon>Anaerolineales</taxon>
        <taxon>Anaerolineaceae</taxon>
        <taxon>Ornatilinea</taxon>
    </lineage>
</organism>
<accession>A0A0P6X719</accession>
<feature type="transmembrane region" description="Helical" evidence="1">
    <location>
        <begin position="80"/>
        <end position="105"/>
    </location>
</feature>
<keyword evidence="1" id="KW-0472">Membrane</keyword>
<keyword evidence="1" id="KW-1133">Transmembrane helix</keyword>
<dbReference type="Proteomes" id="UP000050417">
    <property type="component" value="Unassembled WGS sequence"/>
</dbReference>
<comment type="caution">
    <text evidence="2">The sequence shown here is derived from an EMBL/GenBank/DDBJ whole genome shotgun (WGS) entry which is preliminary data.</text>
</comment>
<dbReference type="AlphaFoldDB" id="A0A0P6X719"/>
<feature type="transmembrane region" description="Helical" evidence="1">
    <location>
        <begin position="12"/>
        <end position="36"/>
    </location>
</feature>
<sequence length="111" mass="13201">MNQETIIFNLLFDLLFDLILELLIVVDLYYSILILFFHQERYLFAARLSFTLFRALPIKKSFKKKRLDYAATVYKRRMKIYSIFALIGGLLFSNILISEIIELIIQTRSII</sequence>
<evidence type="ECO:0000313" key="2">
    <source>
        <dbReference type="EMBL" id="KPL76109.1"/>
    </source>
</evidence>
<keyword evidence="3" id="KW-1185">Reference proteome</keyword>
<evidence type="ECO:0000313" key="3">
    <source>
        <dbReference type="Proteomes" id="UP000050417"/>
    </source>
</evidence>
<protein>
    <submittedName>
        <fullName evidence="2">Uncharacterized protein</fullName>
    </submittedName>
</protein>
<gene>
    <name evidence="2" type="ORF">ADN00_12270</name>
</gene>
<proteinExistence type="predicted"/>